<dbReference type="Gene3D" id="3.40.50.300">
    <property type="entry name" value="P-loop containing nucleotide triphosphate hydrolases"/>
    <property type="match status" value="1"/>
</dbReference>
<feature type="binding site" evidence="9">
    <location>
        <begin position="625"/>
        <end position="632"/>
    </location>
    <ligand>
        <name>ATP</name>
        <dbReference type="ChEBI" id="CHEBI:30616"/>
    </ligand>
</feature>
<dbReference type="InterPro" id="IPR007860">
    <property type="entry name" value="DNA_mmatch_repair_MutS_con_dom"/>
</dbReference>
<keyword evidence="6 9" id="KW-0238">DNA-binding</keyword>
<dbReference type="GO" id="GO:0005524">
    <property type="term" value="F:ATP binding"/>
    <property type="evidence" value="ECO:0007669"/>
    <property type="project" value="UniProtKB-UniRule"/>
</dbReference>
<dbReference type="InterPro" id="IPR007696">
    <property type="entry name" value="DNA_mismatch_repair_MutS_core"/>
</dbReference>
<comment type="function">
    <text evidence="8 9">This protein is involved in the repair of mismatches in DNA. It is possible that it carries out the mismatch recognition step. This protein has a weak ATPase activity.</text>
</comment>
<dbReference type="SMART" id="SM00534">
    <property type="entry name" value="MUTSac"/>
    <property type="match status" value="1"/>
</dbReference>
<organism evidence="13 14">
    <name type="scientific">Gemmata massiliana</name>
    <dbReference type="NCBI Taxonomy" id="1210884"/>
    <lineage>
        <taxon>Bacteria</taxon>
        <taxon>Pseudomonadati</taxon>
        <taxon>Planctomycetota</taxon>
        <taxon>Planctomycetia</taxon>
        <taxon>Gemmatales</taxon>
        <taxon>Gemmataceae</taxon>
        <taxon>Gemmata</taxon>
    </lineage>
</organism>
<dbReference type="EMBL" id="LR593886">
    <property type="protein sequence ID" value="VTR94535.1"/>
    <property type="molecule type" value="Genomic_DNA"/>
</dbReference>
<sequence length="873" mass="95861">MTFDLETFDPDAAMSRMMQQYRDAKTQHPGMLVLFRNGDFYELFEDDAELGSRVLGITLTKRDGSIPMAGVPVHKLEHYLGLLLRAGHRVAVCEQMEEPDPKKKIIPREVNRIVTPGTITDDGLLDPRAPNYLVALVPAAKAGVYGIAWVDLSTGYFSAADVPTPKLSDELSRLNAVECLFADALTNAVAQAAGMHLPRSRVARPDWTFDPSTALAALKTHFAVSTFTGFGFEDAQPGLVAAGAVIIYLQETLKASLQHIRRLRPHRPDTLLALDEVTRRSLELTRTLRDNQRDGSLLSVLDRTVTPMGARLLHDSVLAPLTDRPAINARLDAVEELLKDHALRRAVREHLEACSDIQRLTTRVSTAKAGPRDLSAIARTLRKLPAVKAKLTGRRSPLLQELEKRLELCPDIRELLDKAIEDDPPHIAKEGGVIRAGFSAELDELRALTTDGKNWIARYQAQEITRTGIGSLKVGYNEIDGYYLEITNANETKTPAEYKHQKTLKNAKRYYTPALREYEEKVVTAQDKSRALELQLFLTLRDQVAAQTPRLLNTAEVLAALDMLSALAELAAARNYVRPVLVDEPILDIRDGRHPVLDQILPPGTFVPNDAAFGPDDGTFWLVTGPNMAGKSTFLRQVALITLMAHMGSLVPAKSATIGMTDRIFTRVGASDELSRGQSTFMVEMTEAANILNNATPRSLVILDEIGRGTATYDGVSLAWAMTEYLHDAIGCRSLFATHYHELAQLATALPRLRNYNVLVRELADEIVFLHKIAPGNAERSYGIHVARLAGVPDAVLKRATAVLSSLEKQHELPGVSTPSVVTAPALGTTPVVSGDLPPRKTNVVQPPEAPRRKPKPQPSSPSLFGEGEDVPF</sequence>
<evidence type="ECO:0000256" key="9">
    <source>
        <dbReference type="HAMAP-Rule" id="MF_00096"/>
    </source>
</evidence>
<evidence type="ECO:0000256" key="7">
    <source>
        <dbReference type="ARBA" id="ARBA00023204"/>
    </source>
</evidence>
<name>A0A6P2D2B1_9BACT</name>
<keyword evidence="3 9" id="KW-0547">Nucleotide-binding</keyword>
<evidence type="ECO:0000256" key="3">
    <source>
        <dbReference type="ARBA" id="ARBA00022741"/>
    </source>
</evidence>
<dbReference type="SUPFAM" id="SSF48334">
    <property type="entry name" value="DNA repair protein MutS, domain III"/>
    <property type="match status" value="1"/>
</dbReference>
<evidence type="ECO:0000256" key="11">
    <source>
        <dbReference type="SAM" id="MobiDB-lite"/>
    </source>
</evidence>
<evidence type="ECO:0000256" key="1">
    <source>
        <dbReference type="ARBA" id="ARBA00006271"/>
    </source>
</evidence>
<evidence type="ECO:0000313" key="13">
    <source>
        <dbReference type="EMBL" id="VTR94535.1"/>
    </source>
</evidence>
<dbReference type="HAMAP" id="MF_00096">
    <property type="entry name" value="MutS"/>
    <property type="match status" value="1"/>
</dbReference>
<dbReference type="GO" id="GO:0005829">
    <property type="term" value="C:cytosol"/>
    <property type="evidence" value="ECO:0007669"/>
    <property type="project" value="TreeGrafter"/>
</dbReference>
<gene>
    <name evidence="9" type="primary">mutS</name>
    <name evidence="13" type="ORF">SOIL9_31790</name>
</gene>
<dbReference type="GO" id="GO:0006298">
    <property type="term" value="P:mismatch repair"/>
    <property type="evidence" value="ECO:0007669"/>
    <property type="project" value="UniProtKB-UniRule"/>
</dbReference>
<evidence type="ECO:0000256" key="8">
    <source>
        <dbReference type="ARBA" id="ARBA00024647"/>
    </source>
</evidence>
<dbReference type="GO" id="GO:0030983">
    <property type="term" value="F:mismatched DNA binding"/>
    <property type="evidence" value="ECO:0007669"/>
    <property type="project" value="InterPro"/>
</dbReference>
<evidence type="ECO:0000256" key="5">
    <source>
        <dbReference type="ARBA" id="ARBA00022840"/>
    </source>
</evidence>
<comment type="similarity">
    <text evidence="1 9 10">Belongs to the DNA mismatch repair MutS family.</text>
</comment>
<dbReference type="Pfam" id="PF05190">
    <property type="entry name" value="MutS_IV"/>
    <property type="match status" value="1"/>
</dbReference>
<dbReference type="PANTHER" id="PTHR11361:SF34">
    <property type="entry name" value="DNA MISMATCH REPAIR PROTEIN MSH1, MITOCHONDRIAL"/>
    <property type="match status" value="1"/>
</dbReference>
<feature type="region of interest" description="Disordered" evidence="11">
    <location>
        <begin position="814"/>
        <end position="873"/>
    </location>
</feature>
<dbReference type="SUPFAM" id="SSF53150">
    <property type="entry name" value="DNA repair protein MutS, domain II"/>
    <property type="match status" value="1"/>
</dbReference>
<dbReference type="Gene3D" id="3.40.1170.10">
    <property type="entry name" value="DNA repair protein MutS, domain I"/>
    <property type="match status" value="1"/>
</dbReference>
<dbReference type="FunFam" id="3.40.50.300:FF:000870">
    <property type="entry name" value="MutS protein homolog 4"/>
    <property type="match status" value="1"/>
</dbReference>
<dbReference type="KEGG" id="gms:SOIL9_31790"/>
<dbReference type="InterPro" id="IPR016151">
    <property type="entry name" value="DNA_mismatch_repair_MutS_N"/>
</dbReference>
<keyword evidence="7 9" id="KW-0234">DNA repair</keyword>
<dbReference type="Gene3D" id="1.10.1420.10">
    <property type="match status" value="2"/>
</dbReference>
<dbReference type="InterPro" id="IPR045076">
    <property type="entry name" value="MutS"/>
</dbReference>
<dbReference type="SUPFAM" id="SSF52540">
    <property type="entry name" value="P-loop containing nucleoside triphosphate hydrolases"/>
    <property type="match status" value="1"/>
</dbReference>
<dbReference type="InterPro" id="IPR027417">
    <property type="entry name" value="P-loop_NTPase"/>
</dbReference>
<dbReference type="SMART" id="SM00533">
    <property type="entry name" value="MUTSd"/>
    <property type="match status" value="1"/>
</dbReference>
<dbReference type="Pfam" id="PF05192">
    <property type="entry name" value="MutS_III"/>
    <property type="match status" value="1"/>
</dbReference>
<dbReference type="InterPro" id="IPR036187">
    <property type="entry name" value="DNA_mismatch_repair_MutS_sf"/>
</dbReference>
<evidence type="ECO:0000256" key="2">
    <source>
        <dbReference type="ARBA" id="ARBA00021982"/>
    </source>
</evidence>
<evidence type="ECO:0000256" key="4">
    <source>
        <dbReference type="ARBA" id="ARBA00022763"/>
    </source>
</evidence>
<dbReference type="PIRSF" id="PIRSF037677">
    <property type="entry name" value="DNA_mis_repair_Msh6"/>
    <property type="match status" value="1"/>
</dbReference>
<keyword evidence="14" id="KW-1185">Reference proteome</keyword>
<dbReference type="NCBIfam" id="TIGR01070">
    <property type="entry name" value="mutS1"/>
    <property type="match status" value="1"/>
</dbReference>
<evidence type="ECO:0000256" key="10">
    <source>
        <dbReference type="RuleBase" id="RU003756"/>
    </source>
</evidence>
<keyword evidence="4 9" id="KW-0227">DNA damage</keyword>
<dbReference type="InterPro" id="IPR007861">
    <property type="entry name" value="DNA_mismatch_repair_MutS_clamp"/>
</dbReference>
<dbReference type="Proteomes" id="UP000464178">
    <property type="component" value="Chromosome"/>
</dbReference>
<proteinExistence type="inferred from homology"/>
<dbReference type="NCBIfam" id="NF003810">
    <property type="entry name" value="PRK05399.1"/>
    <property type="match status" value="1"/>
</dbReference>
<reference evidence="13 14" key="1">
    <citation type="submission" date="2019-05" db="EMBL/GenBank/DDBJ databases">
        <authorList>
            <consortium name="Science for Life Laboratories"/>
        </authorList>
    </citation>
    <scope>NUCLEOTIDE SEQUENCE [LARGE SCALE GENOMIC DNA]</scope>
    <source>
        <strain evidence="13">Soil9</strain>
    </source>
</reference>
<dbReference type="PROSITE" id="PS00486">
    <property type="entry name" value="DNA_MISMATCH_REPAIR_2"/>
    <property type="match status" value="1"/>
</dbReference>
<feature type="domain" description="DNA mismatch repair proteins mutS family" evidence="12">
    <location>
        <begin position="699"/>
        <end position="715"/>
    </location>
</feature>
<dbReference type="Pfam" id="PF01624">
    <property type="entry name" value="MutS_I"/>
    <property type="match status" value="1"/>
</dbReference>
<protein>
    <recommendedName>
        <fullName evidence="2 9">DNA mismatch repair protein MutS</fullName>
    </recommendedName>
</protein>
<dbReference type="GO" id="GO:0140664">
    <property type="term" value="F:ATP-dependent DNA damage sensor activity"/>
    <property type="evidence" value="ECO:0007669"/>
    <property type="project" value="InterPro"/>
</dbReference>
<dbReference type="AlphaFoldDB" id="A0A6P2D2B1"/>
<dbReference type="CDD" id="cd03284">
    <property type="entry name" value="ABC_MutS1"/>
    <property type="match status" value="1"/>
</dbReference>
<dbReference type="SUPFAM" id="SSF55271">
    <property type="entry name" value="DNA repair protein MutS, domain I"/>
    <property type="match status" value="1"/>
</dbReference>
<accession>A0A6P2D2B1</accession>
<dbReference type="Gene3D" id="3.30.420.110">
    <property type="entry name" value="MutS, connector domain"/>
    <property type="match status" value="1"/>
</dbReference>
<dbReference type="InterPro" id="IPR007695">
    <property type="entry name" value="DNA_mismatch_repair_MutS-lik_N"/>
</dbReference>
<dbReference type="GO" id="GO:0003684">
    <property type="term" value="F:damaged DNA binding"/>
    <property type="evidence" value="ECO:0007669"/>
    <property type="project" value="UniProtKB-UniRule"/>
</dbReference>
<dbReference type="RefSeq" id="WP_232069700.1">
    <property type="nucleotide sequence ID" value="NZ_LR593886.1"/>
</dbReference>
<dbReference type="InterPro" id="IPR005748">
    <property type="entry name" value="DNA_mismatch_repair_MutS"/>
</dbReference>
<evidence type="ECO:0000313" key="14">
    <source>
        <dbReference type="Proteomes" id="UP000464178"/>
    </source>
</evidence>
<keyword evidence="5 9" id="KW-0067">ATP-binding</keyword>
<evidence type="ECO:0000256" key="6">
    <source>
        <dbReference type="ARBA" id="ARBA00023125"/>
    </source>
</evidence>
<dbReference type="InterPro" id="IPR017261">
    <property type="entry name" value="DNA_mismatch_repair_MutS/MSH"/>
</dbReference>
<dbReference type="Pfam" id="PF00488">
    <property type="entry name" value="MutS_V"/>
    <property type="match status" value="1"/>
</dbReference>
<dbReference type="InterPro" id="IPR000432">
    <property type="entry name" value="DNA_mismatch_repair_MutS_C"/>
</dbReference>
<dbReference type="Pfam" id="PF05188">
    <property type="entry name" value="MutS_II"/>
    <property type="match status" value="1"/>
</dbReference>
<dbReference type="FunFam" id="1.10.1420.10:FF:000001">
    <property type="entry name" value="DNA mismatch repair protein MutS"/>
    <property type="match status" value="1"/>
</dbReference>
<dbReference type="PANTHER" id="PTHR11361">
    <property type="entry name" value="DNA MISMATCH REPAIR PROTEIN MUTS FAMILY MEMBER"/>
    <property type="match status" value="1"/>
</dbReference>
<evidence type="ECO:0000259" key="12">
    <source>
        <dbReference type="PROSITE" id="PS00486"/>
    </source>
</evidence>
<dbReference type="InterPro" id="IPR036678">
    <property type="entry name" value="MutS_con_dom_sf"/>
</dbReference>